<keyword evidence="1" id="KW-1133">Transmembrane helix</keyword>
<proteinExistence type="predicted"/>
<comment type="caution">
    <text evidence="2">The sequence shown here is derived from an EMBL/GenBank/DDBJ whole genome shotgun (WGS) entry which is preliminary data.</text>
</comment>
<gene>
    <name evidence="2" type="ORF">CQA01_18860</name>
</gene>
<dbReference type="Proteomes" id="UP000321301">
    <property type="component" value="Unassembled WGS sequence"/>
</dbReference>
<keyword evidence="1" id="KW-0812">Transmembrane</keyword>
<reference evidence="2 3" key="1">
    <citation type="submission" date="2019-07" db="EMBL/GenBank/DDBJ databases">
        <title>Whole genome shotgun sequence of Cyclobacterium qasimii NBRC 106168.</title>
        <authorList>
            <person name="Hosoyama A."/>
            <person name="Uohara A."/>
            <person name="Ohji S."/>
            <person name="Ichikawa N."/>
        </authorList>
    </citation>
    <scope>NUCLEOTIDE SEQUENCE [LARGE SCALE GENOMIC DNA]</scope>
    <source>
        <strain evidence="2 3">NBRC 106168</strain>
    </source>
</reference>
<evidence type="ECO:0000256" key="1">
    <source>
        <dbReference type="SAM" id="Phobius"/>
    </source>
</evidence>
<evidence type="ECO:0008006" key="4">
    <source>
        <dbReference type="Google" id="ProtNLM"/>
    </source>
</evidence>
<protein>
    <recommendedName>
        <fullName evidence="4">Endonuclease/exonuclease/phosphatase domain-containing protein</fullName>
    </recommendedName>
</protein>
<dbReference type="EMBL" id="BJYV01000007">
    <property type="protein sequence ID" value="GEO21352.1"/>
    <property type="molecule type" value="Genomic_DNA"/>
</dbReference>
<feature type="transmembrane region" description="Helical" evidence="1">
    <location>
        <begin position="61"/>
        <end position="81"/>
    </location>
</feature>
<name>A0A512CAX2_9BACT</name>
<keyword evidence="3" id="KW-1185">Reference proteome</keyword>
<evidence type="ECO:0000313" key="3">
    <source>
        <dbReference type="Proteomes" id="UP000321301"/>
    </source>
</evidence>
<dbReference type="InterPro" id="IPR036691">
    <property type="entry name" value="Endo/exonu/phosph_ase_sf"/>
</dbReference>
<dbReference type="Gene3D" id="3.60.10.10">
    <property type="entry name" value="Endonuclease/exonuclease/phosphatase"/>
    <property type="match status" value="1"/>
</dbReference>
<sequence>MKDTYEAADFVNANNGSTNGFDLTKSHDRIIDPIFVSDSLEVKKYGLLTEAYYNCFPSDHFPVMGVIAWLFFLIWPLGAMVESIQNQHYCERF</sequence>
<evidence type="ECO:0000313" key="2">
    <source>
        <dbReference type="EMBL" id="GEO21352.1"/>
    </source>
</evidence>
<dbReference type="AlphaFoldDB" id="A0A512CAX2"/>
<dbReference type="RefSeq" id="WP_020889012.1">
    <property type="nucleotide sequence ID" value="NZ_BJYV01000007.1"/>
</dbReference>
<dbReference type="SUPFAM" id="SSF56219">
    <property type="entry name" value="DNase I-like"/>
    <property type="match status" value="1"/>
</dbReference>
<keyword evidence="1" id="KW-0472">Membrane</keyword>
<accession>A0A512CAX2</accession>
<organism evidence="2 3">
    <name type="scientific">Cyclobacterium qasimii</name>
    <dbReference type="NCBI Taxonomy" id="1350429"/>
    <lineage>
        <taxon>Bacteria</taxon>
        <taxon>Pseudomonadati</taxon>
        <taxon>Bacteroidota</taxon>
        <taxon>Cytophagia</taxon>
        <taxon>Cytophagales</taxon>
        <taxon>Cyclobacteriaceae</taxon>
        <taxon>Cyclobacterium</taxon>
    </lineage>
</organism>